<comment type="caution">
    <text evidence="1">The sequence shown here is derived from an EMBL/GenBank/DDBJ whole genome shotgun (WGS) entry which is preliminary data.</text>
</comment>
<name>A0ABR8A130_9CYAN</name>
<evidence type="ECO:0000313" key="2">
    <source>
        <dbReference type="Proteomes" id="UP000642094"/>
    </source>
</evidence>
<keyword evidence="2" id="KW-1185">Reference proteome</keyword>
<sequence length="109" mass="12002">MSLENKAKAAAEDVKDKFELDGKVIGKINQGSEFPQSPDHPDPIGKLTTNISFEGVVIENADKVVFRITEVNDHGNTQIEQMRERGMQAITVGQIFSIDELTGWDITAS</sequence>
<accession>A0ABR8A130</accession>
<organism evidence="1 2">
    <name type="scientific">Pseudanabaena mucicola FACHB-723</name>
    <dbReference type="NCBI Taxonomy" id="2692860"/>
    <lineage>
        <taxon>Bacteria</taxon>
        <taxon>Bacillati</taxon>
        <taxon>Cyanobacteriota</taxon>
        <taxon>Cyanophyceae</taxon>
        <taxon>Pseudanabaenales</taxon>
        <taxon>Pseudanabaenaceae</taxon>
        <taxon>Pseudanabaena</taxon>
    </lineage>
</organism>
<dbReference type="Proteomes" id="UP000642094">
    <property type="component" value="Unassembled WGS sequence"/>
</dbReference>
<gene>
    <name evidence="1" type="ORF">H6F41_17550</name>
</gene>
<reference evidence="1 2" key="1">
    <citation type="journal article" date="2020" name="ISME J.">
        <title>Comparative genomics reveals insights into cyanobacterial evolution and habitat adaptation.</title>
        <authorList>
            <person name="Chen M.Y."/>
            <person name="Teng W.K."/>
            <person name="Zhao L."/>
            <person name="Hu C.X."/>
            <person name="Zhou Y.K."/>
            <person name="Han B.P."/>
            <person name="Song L.R."/>
            <person name="Shu W.S."/>
        </authorList>
    </citation>
    <scope>NUCLEOTIDE SEQUENCE [LARGE SCALE GENOMIC DNA]</scope>
    <source>
        <strain evidence="1 2">FACHB-723</strain>
    </source>
</reference>
<dbReference type="EMBL" id="JACJQB010000062">
    <property type="protein sequence ID" value="MBD2189936.1"/>
    <property type="molecule type" value="Genomic_DNA"/>
</dbReference>
<protein>
    <submittedName>
        <fullName evidence="1">Uncharacterized protein</fullName>
    </submittedName>
</protein>
<proteinExistence type="predicted"/>
<dbReference type="RefSeq" id="WP_190404746.1">
    <property type="nucleotide sequence ID" value="NZ_JACJQB010000062.1"/>
</dbReference>
<evidence type="ECO:0000313" key="1">
    <source>
        <dbReference type="EMBL" id="MBD2189936.1"/>
    </source>
</evidence>